<name>A0A4R7C4V7_9HYPH</name>
<evidence type="ECO:0000259" key="2">
    <source>
        <dbReference type="Pfam" id="PF03972"/>
    </source>
</evidence>
<gene>
    <name evidence="4" type="ORF">EV668_0124</name>
</gene>
<dbReference type="InterPro" id="IPR036148">
    <property type="entry name" value="MmgE/PrpD_sf"/>
</dbReference>
<dbReference type="GO" id="GO:0016829">
    <property type="term" value="F:lyase activity"/>
    <property type="evidence" value="ECO:0007669"/>
    <property type="project" value="InterPro"/>
</dbReference>
<dbReference type="PANTHER" id="PTHR16943">
    <property type="entry name" value="2-METHYLCITRATE DEHYDRATASE-RELATED"/>
    <property type="match status" value="1"/>
</dbReference>
<dbReference type="EMBL" id="SNZR01000011">
    <property type="protein sequence ID" value="TDR92882.1"/>
    <property type="molecule type" value="Genomic_DNA"/>
</dbReference>
<proteinExistence type="inferred from homology"/>
<organism evidence="4 5">
    <name type="scientific">Enterovirga rhinocerotis</name>
    <dbReference type="NCBI Taxonomy" id="1339210"/>
    <lineage>
        <taxon>Bacteria</taxon>
        <taxon>Pseudomonadati</taxon>
        <taxon>Pseudomonadota</taxon>
        <taxon>Alphaproteobacteria</taxon>
        <taxon>Hyphomicrobiales</taxon>
        <taxon>Methylobacteriaceae</taxon>
        <taxon>Enterovirga</taxon>
    </lineage>
</organism>
<dbReference type="PANTHER" id="PTHR16943:SF8">
    <property type="entry name" value="2-METHYLCITRATE DEHYDRATASE"/>
    <property type="match status" value="1"/>
</dbReference>
<comment type="caution">
    <text evidence="4">The sequence shown here is derived from an EMBL/GenBank/DDBJ whole genome shotgun (WGS) entry which is preliminary data.</text>
</comment>
<comment type="similarity">
    <text evidence="1">Belongs to the PrpD family.</text>
</comment>
<dbReference type="InterPro" id="IPR042183">
    <property type="entry name" value="MmgE/PrpD_sf_1"/>
</dbReference>
<dbReference type="Pfam" id="PF03972">
    <property type="entry name" value="MmgE_PrpD_N"/>
    <property type="match status" value="1"/>
</dbReference>
<dbReference type="Gene3D" id="3.30.1330.120">
    <property type="entry name" value="2-methylcitrate dehydratase PrpD"/>
    <property type="match status" value="1"/>
</dbReference>
<evidence type="ECO:0000256" key="1">
    <source>
        <dbReference type="ARBA" id="ARBA00006174"/>
    </source>
</evidence>
<feature type="domain" description="MmgE/PrpD C-terminal" evidence="3">
    <location>
        <begin position="281"/>
        <end position="440"/>
    </location>
</feature>
<dbReference type="OrthoDB" id="9795089at2"/>
<dbReference type="Pfam" id="PF19305">
    <property type="entry name" value="MmgE_PrpD_C"/>
    <property type="match status" value="1"/>
</dbReference>
<evidence type="ECO:0000313" key="5">
    <source>
        <dbReference type="Proteomes" id="UP000295122"/>
    </source>
</evidence>
<reference evidence="4 5" key="1">
    <citation type="submission" date="2019-03" db="EMBL/GenBank/DDBJ databases">
        <title>Genomic Encyclopedia of Type Strains, Phase IV (KMG-IV): sequencing the most valuable type-strain genomes for metagenomic binning, comparative biology and taxonomic classification.</title>
        <authorList>
            <person name="Goeker M."/>
        </authorList>
    </citation>
    <scope>NUCLEOTIDE SEQUENCE [LARGE SCALE GENOMIC DNA]</scope>
    <source>
        <strain evidence="4 5">DSM 25903</strain>
    </source>
</reference>
<accession>A0A4R7C4V7</accession>
<feature type="domain" description="MmgE/PrpD N-terminal" evidence="2">
    <location>
        <begin position="18"/>
        <end position="259"/>
    </location>
</feature>
<evidence type="ECO:0000313" key="4">
    <source>
        <dbReference type="EMBL" id="TDR92882.1"/>
    </source>
</evidence>
<dbReference type="InterPro" id="IPR045337">
    <property type="entry name" value="MmgE_PrpD_C"/>
</dbReference>
<dbReference type="Proteomes" id="UP000295122">
    <property type="component" value="Unassembled WGS sequence"/>
</dbReference>
<dbReference type="InterPro" id="IPR042188">
    <property type="entry name" value="MmgE/PrpD_sf_2"/>
</dbReference>
<dbReference type="SUPFAM" id="SSF103378">
    <property type="entry name" value="2-methylcitrate dehydratase PrpD"/>
    <property type="match status" value="1"/>
</dbReference>
<dbReference type="Gene3D" id="1.10.4100.10">
    <property type="entry name" value="2-methylcitrate dehydratase PrpD"/>
    <property type="match status" value="1"/>
</dbReference>
<dbReference type="RefSeq" id="WP_133767936.1">
    <property type="nucleotide sequence ID" value="NZ_SNZR01000011.1"/>
</dbReference>
<dbReference type="AlphaFoldDB" id="A0A4R7C4V7"/>
<dbReference type="InterPro" id="IPR045336">
    <property type="entry name" value="MmgE_PrpD_N"/>
</dbReference>
<evidence type="ECO:0000259" key="3">
    <source>
        <dbReference type="Pfam" id="PF19305"/>
    </source>
</evidence>
<sequence>MHGSIAPPPALVPGPTADLAVFVESVGRGGVPDGVRSVLEDALVDSVGCGLFGLTTDACRIVQGFAEAQGGPQEASLWGAAGRRVSVANAALAVGTAIHGFDFDDHSRAKIHPGAAILPAVFAFAERDDLSGETALRALAAGYEVMNRVSLATNPNSSRMRGWHLTGTTGTFGAAAASAVALGLDAWTVASALGLAGTQSAGLWAFNADGAMSKRLHPGRAAQAGIVAAQLAARGFEGPRQILETSDGGFFVAMSDDPRPAEVARELGRVWRLEGAAFKPYSCCGSNHAAVDAAIALRREEGFCADDIDRVLVGISRVVERQTGFPYRQSTVLNAQMSIRYNVAVALADGTALIEQFTPHRLGDSSLNALIARIDVEVDAEMDAVYPALYAGIVTIRLKDGRSFRRRVDHSKGMPENRMSSGEIDAKFLSLVGAASGDETARELLPRLRAAFDSPTLAPLARSLGRAAIRT</sequence>
<protein>
    <submittedName>
        <fullName evidence="4">2-methylcitrate dehydratase PrpD</fullName>
    </submittedName>
</protein>
<keyword evidence="5" id="KW-1185">Reference proteome</keyword>
<dbReference type="InterPro" id="IPR005656">
    <property type="entry name" value="MmgE_PrpD"/>
</dbReference>